<protein>
    <submittedName>
        <fullName evidence="2">Uncharacterized protein</fullName>
    </submittedName>
</protein>
<evidence type="ECO:0000313" key="2">
    <source>
        <dbReference type="EMBL" id="KAE9333816.1"/>
    </source>
</evidence>
<gene>
    <name evidence="2" type="ORF">PF008_g14263</name>
</gene>
<dbReference type="EMBL" id="QXFY01000876">
    <property type="protein sequence ID" value="KAE9333816.1"/>
    <property type="molecule type" value="Genomic_DNA"/>
</dbReference>
<dbReference type="Proteomes" id="UP000486351">
    <property type="component" value="Unassembled WGS sequence"/>
</dbReference>
<organism evidence="2 3">
    <name type="scientific">Phytophthora fragariae</name>
    <dbReference type="NCBI Taxonomy" id="53985"/>
    <lineage>
        <taxon>Eukaryota</taxon>
        <taxon>Sar</taxon>
        <taxon>Stramenopiles</taxon>
        <taxon>Oomycota</taxon>
        <taxon>Peronosporomycetes</taxon>
        <taxon>Peronosporales</taxon>
        <taxon>Peronosporaceae</taxon>
        <taxon>Phytophthora</taxon>
    </lineage>
</organism>
<sequence length="53" mass="5833">MVSAKLLLSLLDMHATSQTTLLQQPRPVFATRSVSCNFNDSTLQCFPTVLPLP</sequence>
<proteinExistence type="predicted"/>
<feature type="chain" id="PRO_5026249090" evidence="1">
    <location>
        <begin position="18"/>
        <end position="53"/>
    </location>
</feature>
<dbReference type="AlphaFoldDB" id="A0A6G0RIE3"/>
<evidence type="ECO:0000313" key="3">
    <source>
        <dbReference type="Proteomes" id="UP000486351"/>
    </source>
</evidence>
<name>A0A6G0RIE3_9STRA</name>
<comment type="caution">
    <text evidence="2">The sequence shown here is derived from an EMBL/GenBank/DDBJ whole genome shotgun (WGS) entry which is preliminary data.</text>
</comment>
<keyword evidence="1" id="KW-0732">Signal</keyword>
<evidence type="ECO:0000256" key="1">
    <source>
        <dbReference type="SAM" id="SignalP"/>
    </source>
</evidence>
<feature type="signal peptide" evidence="1">
    <location>
        <begin position="1"/>
        <end position="17"/>
    </location>
</feature>
<accession>A0A6G0RIE3</accession>
<reference evidence="2 3" key="1">
    <citation type="submission" date="2018-09" db="EMBL/GenBank/DDBJ databases">
        <title>Genomic investigation of the strawberry pathogen Phytophthora fragariae indicates pathogenicity is determined by transcriptional variation in three key races.</title>
        <authorList>
            <person name="Adams T.M."/>
            <person name="Armitage A.D."/>
            <person name="Sobczyk M.K."/>
            <person name="Bates H.J."/>
            <person name="Dunwell J.M."/>
            <person name="Nellist C.F."/>
            <person name="Harrison R.J."/>
        </authorList>
    </citation>
    <scope>NUCLEOTIDE SEQUENCE [LARGE SCALE GENOMIC DNA]</scope>
    <source>
        <strain evidence="2 3">NOV-77</strain>
    </source>
</reference>